<organism evidence="2 3">
    <name type="scientific">Pseudidiomarina aestuarii</name>
    <dbReference type="NCBI Taxonomy" id="624146"/>
    <lineage>
        <taxon>Bacteria</taxon>
        <taxon>Pseudomonadati</taxon>
        <taxon>Pseudomonadota</taxon>
        <taxon>Gammaproteobacteria</taxon>
        <taxon>Alteromonadales</taxon>
        <taxon>Idiomarinaceae</taxon>
        <taxon>Pseudidiomarina</taxon>
    </lineage>
</organism>
<dbReference type="Gene3D" id="1.25.40.10">
    <property type="entry name" value="Tetratricopeptide repeat domain"/>
    <property type="match status" value="2"/>
</dbReference>
<sequence length="285" mass="31831">MLSTATNIVDVTVQNFQATILEGSQAKLVLVFFWADWNEPSMQLLPTLEKLAAEHASTVVLAKLNCDEQQQLAAQFGVRNLPTVAFFKDGQPVDGFAGVEPETAIRERIRGHLPSPSEELIEQAMQQLEATDYEAAYGLAKQAFDIDSSAAQTRLVLAAAALELGRLEQVRELLDSISMVDQDSFYQHLVSKLKMADEAADSPELRELAEQLSAQPENLELKMDFAIKLFEAKRMEEALEQIFGVLRHDLNYSDARQRATDMLNALPPGDPLATKYRRVLYSLLY</sequence>
<dbReference type="InterPro" id="IPR036249">
    <property type="entry name" value="Thioredoxin-like_sf"/>
</dbReference>
<dbReference type="Pfam" id="PF00085">
    <property type="entry name" value="Thioredoxin"/>
    <property type="match status" value="1"/>
</dbReference>
<comment type="caution">
    <text evidence="2">The sequence shown here is derived from an EMBL/GenBank/DDBJ whole genome shotgun (WGS) entry which is preliminary data.</text>
</comment>
<dbReference type="Proteomes" id="UP000242087">
    <property type="component" value="Unassembled WGS sequence"/>
</dbReference>
<dbReference type="AlphaFoldDB" id="A0A2T4D8S0"/>
<dbReference type="GO" id="GO:0005737">
    <property type="term" value="C:cytoplasm"/>
    <property type="evidence" value="ECO:0007669"/>
    <property type="project" value="TreeGrafter"/>
</dbReference>
<protein>
    <submittedName>
        <fullName evidence="2">Co-chaperone YbbN</fullName>
    </submittedName>
</protein>
<dbReference type="GO" id="GO:0015035">
    <property type="term" value="F:protein-disulfide reductase activity"/>
    <property type="evidence" value="ECO:0007669"/>
    <property type="project" value="TreeGrafter"/>
</dbReference>
<dbReference type="SUPFAM" id="SSF48452">
    <property type="entry name" value="TPR-like"/>
    <property type="match status" value="1"/>
</dbReference>
<feature type="domain" description="Thioredoxin" evidence="1">
    <location>
        <begin position="2"/>
        <end position="130"/>
    </location>
</feature>
<dbReference type="PANTHER" id="PTHR45663">
    <property type="entry name" value="GEO12009P1"/>
    <property type="match status" value="1"/>
</dbReference>
<reference evidence="2 3" key="1">
    <citation type="submission" date="2018-03" db="EMBL/GenBank/DDBJ databases">
        <title>Cross-interface Injection: A General Nanoliter Liquid Handling Method Applied to Single Cells Genome Amplification Automated Nanoliter Liquid Handling Applied to Single Cell Multiple Displacement Amplification.</title>
        <authorList>
            <person name="Yun J."/>
            <person name="Xu P."/>
            <person name="Xu J."/>
            <person name="Dai X."/>
            <person name="Wang Y."/>
            <person name="Zheng X."/>
            <person name="Cao C."/>
            <person name="Yi Q."/>
            <person name="Zhu Y."/>
            <person name="Wang L."/>
            <person name="Dong Z."/>
            <person name="Huang Y."/>
            <person name="Huang L."/>
            <person name="Du W."/>
        </authorList>
    </citation>
    <scope>NUCLEOTIDE SEQUENCE [LARGE SCALE GENOMIC DNA]</scope>
    <source>
        <strain evidence="2 3">A12-4</strain>
    </source>
</reference>
<dbReference type="Gene3D" id="3.40.30.10">
    <property type="entry name" value="Glutaredoxin"/>
    <property type="match status" value="1"/>
</dbReference>
<evidence type="ECO:0000313" key="3">
    <source>
        <dbReference type="Proteomes" id="UP000242087"/>
    </source>
</evidence>
<dbReference type="GO" id="GO:0006950">
    <property type="term" value="P:response to stress"/>
    <property type="evidence" value="ECO:0007669"/>
    <property type="project" value="UniProtKB-ARBA"/>
</dbReference>
<dbReference type="Pfam" id="PF14559">
    <property type="entry name" value="TPR_19"/>
    <property type="match status" value="1"/>
</dbReference>
<dbReference type="EMBL" id="PYVF01000004">
    <property type="protein sequence ID" value="PTB90226.1"/>
    <property type="molecule type" value="Genomic_DNA"/>
</dbReference>
<dbReference type="PROSITE" id="PS51352">
    <property type="entry name" value="THIOREDOXIN_2"/>
    <property type="match status" value="1"/>
</dbReference>
<accession>A0A2T4D8S0</accession>
<dbReference type="InterPro" id="IPR011990">
    <property type="entry name" value="TPR-like_helical_dom_sf"/>
</dbReference>
<dbReference type="SUPFAM" id="SSF52833">
    <property type="entry name" value="Thioredoxin-like"/>
    <property type="match status" value="1"/>
</dbReference>
<dbReference type="Pfam" id="PF14561">
    <property type="entry name" value="TPR_20"/>
    <property type="match status" value="1"/>
</dbReference>
<dbReference type="PANTHER" id="PTHR45663:SF11">
    <property type="entry name" value="GEO12009P1"/>
    <property type="match status" value="1"/>
</dbReference>
<proteinExistence type="predicted"/>
<dbReference type="CDD" id="cd02956">
    <property type="entry name" value="ybbN"/>
    <property type="match status" value="1"/>
</dbReference>
<evidence type="ECO:0000259" key="1">
    <source>
        <dbReference type="PROSITE" id="PS51352"/>
    </source>
</evidence>
<evidence type="ECO:0000313" key="2">
    <source>
        <dbReference type="EMBL" id="PTB90226.1"/>
    </source>
</evidence>
<dbReference type="InterPro" id="IPR013766">
    <property type="entry name" value="Thioredoxin_domain"/>
</dbReference>
<gene>
    <name evidence="2" type="ORF">C9927_00650</name>
</gene>
<name>A0A2T4D8S0_9GAMM</name>